<evidence type="ECO:0000259" key="10">
    <source>
        <dbReference type="SMART" id="SM00387"/>
    </source>
</evidence>
<evidence type="ECO:0000256" key="6">
    <source>
        <dbReference type="ARBA" id="ARBA00022777"/>
    </source>
</evidence>
<gene>
    <name evidence="11" type="ORF">AB0I59_35055</name>
</gene>
<keyword evidence="8" id="KW-0902">Two-component regulatory system</keyword>
<feature type="transmembrane region" description="Helical" evidence="9">
    <location>
        <begin position="124"/>
        <end position="147"/>
    </location>
</feature>
<evidence type="ECO:0000313" key="11">
    <source>
        <dbReference type="EMBL" id="MEV0973840.1"/>
    </source>
</evidence>
<keyword evidence="3" id="KW-0597">Phosphoprotein</keyword>
<dbReference type="PANTHER" id="PTHR24421:SF10">
    <property type="entry name" value="NITRATE_NITRITE SENSOR PROTEIN NARQ"/>
    <property type="match status" value="1"/>
</dbReference>
<proteinExistence type="predicted"/>
<dbReference type="InterPro" id="IPR011712">
    <property type="entry name" value="Sig_transdc_His_kin_sub3_dim/P"/>
</dbReference>
<feature type="transmembrane region" description="Helical" evidence="9">
    <location>
        <begin position="59"/>
        <end position="82"/>
    </location>
</feature>
<reference evidence="11 12" key="1">
    <citation type="submission" date="2024-06" db="EMBL/GenBank/DDBJ databases">
        <title>The Natural Products Discovery Center: Release of the First 8490 Sequenced Strains for Exploring Actinobacteria Biosynthetic Diversity.</title>
        <authorList>
            <person name="Kalkreuter E."/>
            <person name="Kautsar S.A."/>
            <person name="Yang D."/>
            <person name="Bader C.D."/>
            <person name="Teijaro C.N."/>
            <person name="Fluegel L."/>
            <person name="Davis C.M."/>
            <person name="Simpson J.R."/>
            <person name="Lauterbach L."/>
            <person name="Steele A.D."/>
            <person name="Gui C."/>
            <person name="Meng S."/>
            <person name="Li G."/>
            <person name="Viehrig K."/>
            <person name="Ye F."/>
            <person name="Su P."/>
            <person name="Kiefer A.F."/>
            <person name="Nichols A."/>
            <person name="Cepeda A.J."/>
            <person name="Yan W."/>
            <person name="Fan B."/>
            <person name="Jiang Y."/>
            <person name="Adhikari A."/>
            <person name="Zheng C.-J."/>
            <person name="Schuster L."/>
            <person name="Cowan T.M."/>
            <person name="Smanski M.J."/>
            <person name="Chevrette M.G."/>
            <person name="De Carvalho L.P.S."/>
            <person name="Shen B."/>
        </authorList>
    </citation>
    <scope>NUCLEOTIDE SEQUENCE [LARGE SCALE GENOMIC DNA]</scope>
    <source>
        <strain evidence="11 12">NPDC050100</strain>
    </source>
</reference>
<dbReference type="Proteomes" id="UP001551675">
    <property type="component" value="Unassembled WGS sequence"/>
</dbReference>
<dbReference type="InterPro" id="IPR003594">
    <property type="entry name" value="HATPase_dom"/>
</dbReference>
<feature type="transmembrane region" description="Helical" evidence="9">
    <location>
        <begin position="240"/>
        <end position="262"/>
    </location>
</feature>
<sequence>MSGLPRALPPAIHHEISRAPRRTASAAIVVAALSVVAAALATWADMAAGPGPRPEPFDWAVWSSTVPGVALAAAGGVLALRLPRHLMTWLLIGGGAVACANGLAAAYAVLSLTGHGGTLPLTPVAVYAAARLGPLLNLVPPLVLLFFPDGRLPSPRWRWAASLSLGSIGLAILVFLTLPWRIESTARTWPGIDLPLPPIPDDIWRAAMAVAPVLLVPSLLVPVAAFAWRFRGSSGVRRAQLRWMLLAALLNGVLTLIPMLVRGLPQDLAFVVSMVAIAAAVLVAVGRYRLYDIDPVLNWTLLYGGLAVAVVVIDVPVFVGLGALIDEPVAAVLAAAVVAVVYAPLRTRARRWVNRVLAGGSEPYDVVSVLARRLEDSVGPDELLLEVARAVSASFRSPYVRVELDRADGQTVVVEHGTPRDGMLVLPFAYREVPIGRLALAPRRGAPLAEADQRLLADVVRQAAAAVRATALTEELQHSRERLVTGVAEERRRLRRDLHDGLGPTLAAAALKVEAARNLAVRDVGAARDALDQVRRDLATVIGDVRRLVHDLRPPALDQFGLAEALRQEGARFRAGGLAVRVEALGDMDGLPAAAEVAAYRIVCEALVNVARHAGAVTCEVRLTASGDELEVEVVDDGRGIRPGALVGVGLVGMRERAEELGGRCAVSTPEGGGTRVHAVLPARTGASL</sequence>
<evidence type="ECO:0000256" key="2">
    <source>
        <dbReference type="ARBA" id="ARBA00012438"/>
    </source>
</evidence>
<dbReference type="EC" id="2.7.13.3" evidence="2"/>
<keyword evidence="9" id="KW-1133">Transmembrane helix</keyword>
<evidence type="ECO:0000313" key="12">
    <source>
        <dbReference type="Proteomes" id="UP001551675"/>
    </source>
</evidence>
<dbReference type="CDD" id="cd16917">
    <property type="entry name" value="HATPase_UhpB-NarQ-NarX-like"/>
    <property type="match status" value="1"/>
</dbReference>
<dbReference type="RefSeq" id="WP_358139823.1">
    <property type="nucleotide sequence ID" value="NZ_JBFALK010000025.1"/>
</dbReference>
<dbReference type="SUPFAM" id="SSF55874">
    <property type="entry name" value="ATPase domain of HSP90 chaperone/DNA topoisomerase II/histidine kinase"/>
    <property type="match status" value="1"/>
</dbReference>
<keyword evidence="9" id="KW-0812">Transmembrane</keyword>
<organism evidence="11 12">
    <name type="scientific">Microtetraspora glauca</name>
    <dbReference type="NCBI Taxonomy" id="1996"/>
    <lineage>
        <taxon>Bacteria</taxon>
        <taxon>Bacillati</taxon>
        <taxon>Actinomycetota</taxon>
        <taxon>Actinomycetes</taxon>
        <taxon>Streptosporangiales</taxon>
        <taxon>Streptosporangiaceae</taxon>
        <taxon>Microtetraspora</taxon>
    </lineage>
</organism>
<comment type="catalytic activity">
    <reaction evidence="1">
        <text>ATP + protein L-histidine = ADP + protein N-phospho-L-histidine.</text>
        <dbReference type="EC" id="2.7.13.3"/>
    </reaction>
</comment>
<feature type="transmembrane region" description="Helical" evidence="9">
    <location>
        <begin position="300"/>
        <end position="323"/>
    </location>
</feature>
<protein>
    <recommendedName>
        <fullName evidence="2">histidine kinase</fullName>
        <ecNumber evidence="2">2.7.13.3</ecNumber>
    </recommendedName>
</protein>
<dbReference type="InterPro" id="IPR036890">
    <property type="entry name" value="HATPase_C_sf"/>
</dbReference>
<feature type="transmembrane region" description="Helical" evidence="9">
    <location>
        <begin position="159"/>
        <end position="180"/>
    </location>
</feature>
<name>A0ABV3GQE2_MICGL</name>
<feature type="transmembrane region" description="Helical" evidence="9">
    <location>
        <begin position="89"/>
        <end position="112"/>
    </location>
</feature>
<evidence type="ECO:0000256" key="7">
    <source>
        <dbReference type="ARBA" id="ARBA00022840"/>
    </source>
</evidence>
<feature type="transmembrane region" description="Helical" evidence="9">
    <location>
        <begin position="203"/>
        <end position="228"/>
    </location>
</feature>
<evidence type="ECO:0000256" key="3">
    <source>
        <dbReference type="ARBA" id="ARBA00022553"/>
    </source>
</evidence>
<dbReference type="GO" id="GO:0016301">
    <property type="term" value="F:kinase activity"/>
    <property type="evidence" value="ECO:0007669"/>
    <property type="project" value="UniProtKB-KW"/>
</dbReference>
<evidence type="ECO:0000256" key="5">
    <source>
        <dbReference type="ARBA" id="ARBA00022741"/>
    </source>
</evidence>
<keyword evidence="4" id="KW-0808">Transferase</keyword>
<dbReference type="Gene3D" id="3.30.565.10">
    <property type="entry name" value="Histidine kinase-like ATPase, C-terminal domain"/>
    <property type="match status" value="1"/>
</dbReference>
<evidence type="ECO:0000256" key="9">
    <source>
        <dbReference type="SAM" id="Phobius"/>
    </source>
</evidence>
<dbReference type="Gene3D" id="1.20.5.1930">
    <property type="match status" value="1"/>
</dbReference>
<evidence type="ECO:0000256" key="4">
    <source>
        <dbReference type="ARBA" id="ARBA00022679"/>
    </source>
</evidence>
<feature type="domain" description="Histidine kinase/HSP90-like ATPase" evidence="10">
    <location>
        <begin position="594"/>
        <end position="685"/>
    </location>
</feature>
<dbReference type="SMART" id="SM00387">
    <property type="entry name" value="HATPase_c"/>
    <property type="match status" value="1"/>
</dbReference>
<evidence type="ECO:0000256" key="8">
    <source>
        <dbReference type="ARBA" id="ARBA00023012"/>
    </source>
</evidence>
<keyword evidence="7" id="KW-0067">ATP-binding</keyword>
<feature type="transmembrane region" description="Helical" evidence="9">
    <location>
        <begin position="329"/>
        <end position="345"/>
    </location>
</feature>
<dbReference type="EMBL" id="JBFALK010000025">
    <property type="protein sequence ID" value="MEV0973840.1"/>
    <property type="molecule type" value="Genomic_DNA"/>
</dbReference>
<keyword evidence="9" id="KW-0472">Membrane</keyword>
<keyword evidence="5" id="KW-0547">Nucleotide-binding</keyword>
<feature type="transmembrane region" description="Helical" evidence="9">
    <location>
        <begin position="24"/>
        <end position="44"/>
    </location>
</feature>
<dbReference type="Pfam" id="PF07730">
    <property type="entry name" value="HisKA_3"/>
    <property type="match status" value="1"/>
</dbReference>
<keyword evidence="12" id="KW-1185">Reference proteome</keyword>
<evidence type="ECO:0000256" key="1">
    <source>
        <dbReference type="ARBA" id="ARBA00000085"/>
    </source>
</evidence>
<keyword evidence="6 11" id="KW-0418">Kinase</keyword>
<dbReference type="PANTHER" id="PTHR24421">
    <property type="entry name" value="NITRATE/NITRITE SENSOR PROTEIN NARX-RELATED"/>
    <property type="match status" value="1"/>
</dbReference>
<dbReference type="Pfam" id="PF02518">
    <property type="entry name" value="HATPase_c"/>
    <property type="match status" value="1"/>
</dbReference>
<dbReference type="InterPro" id="IPR050482">
    <property type="entry name" value="Sensor_HK_TwoCompSys"/>
</dbReference>
<accession>A0ABV3GQE2</accession>
<comment type="caution">
    <text evidence="11">The sequence shown here is derived from an EMBL/GenBank/DDBJ whole genome shotgun (WGS) entry which is preliminary data.</text>
</comment>
<dbReference type="SUPFAM" id="SSF55781">
    <property type="entry name" value="GAF domain-like"/>
    <property type="match status" value="1"/>
</dbReference>
<feature type="transmembrane region" description="Helical" evidence="9">
    <location>
        <begin position="268"/>
        <end position="288"/>
    </location>
</feature>